<proteinExistence type="predicted"/>
<evidence type="ECO:0000313" key="3">
    <source>
        <dbReference type="EMBL" id="MED6209584.1"/>
    </source>
</evidence>
<feature type="non-terminal residue" evidence="3">
    <location>
        <position position="1"/>
    </location>
</feature>
<evidence type="ECO:0000256" key="1">
    <source>
        <dbReference type="SAM" id="Coils"/>
    </source>
</evidence>
<protein>
    <submittedName>
        <fullName evidence="3">Uncharacterized protein</fullName>
    </submittedName>
</protein>
<feature type="coiled-coil region" evidence="1">
    <location>
        <begin position="57"/>
        <end position="91"/>
    </location>
</feature>
<organism evidence="3 4">
    <name type="scientific">Stylosanthes scabra</name>
    <dbReference type="NCBI Taxonomy" id="79078"/>
    <lineage>
        <taxon>Eukaryota</taxon>
        <taxon>Viridiplantae</taxon>
        <taxon>Streptophyta</taxon>
        <taxon>Embryophyta</taxon>
        <taxon>Tracheophyta</taxon>
        <taxon>Spermatophyta</taxon>
        <taxon>Magnoliopsida</taxon>
        <taxon>eudicotyledons</taxon>
        <taxon>Gunneridae</taxon>
        <taxon>Pentapetalae</taxon>
        <taxon>rosids</taxon>
        <taxon>fabids</taxon>
        <taxon>Fabales</taxon>
        <taxon>Fabaceae</taxon>
        <taxon>Papilionoideae</taxon>
        <taxon>50 kb inversion clade</taxon>
        <taxon>dalbergioids sensu lato</taxon>
        <taxon>Dalbergieae</taxon>
        <taxon>Pterocarpus clade</taxon>
        <taxon>Stylosanthes</taxon>
    </lineage>
</organism>
<accession>A0ABU6YHG5</accession>
<keyword evidence="1" id="KW-0175">Coiled coil</keyword>
<evidence type="ECO:0000313" key="4">
    <source>
        <dbReference type="Proteomes" id="UP001341840"/>
    </source>
</evidence>
<feature type="compositionally biased region" description="Basic and acidic residues" evidence="2">
    <location>
        <begin position="191"/>
        <end position="203"/>
    </location>
</feature>
<keyword evidence="4" id="KW-1185">Reference proteome</keyword>
<dbReference type="EMBL" id="JASCZI010242100">
    <property type="protein sequence ID" value="MED6209584.1"/>
    <property type="molecule type" value="Genomic_DNA"/>
</dbReference>
<feature type="region of interest" description="Disordered" evidence="2">
    <location>
        <begin position="191"/>
        <end position="222"/>
    </location>
</feature>
<gene>
    <name evidence="3" type="ORF">PIB30_056110</name>
</gene>
<comment type="caution">
    <text evidence="3">The sequence shown here is derived from an EMBL/GenBank/DDBJ whole genome shotgun (WGS) entry which is preliminary data.</text>
</comment>
<sequence length="250" mass="28654">LRYRFNSFMAWDLWGSTYDQVSCKDNYLDHPEWPCGFFFGCDPDVIEEDALNEEYCVQVLRILITKADTEIKELEKDLSSLQNELACAEHEKWPEICCNALTERIKLLDVAISALKKDHAADEMETGMLLHSKPAETLNEIVKALQRDHCQDENSQPLVGENILNPIVNATECALDKESSKINSNIVIKEEKKEQEETTKPEEIQLSGNSEKPRNSSELSEIHRKRLDRPEIVDIADMVEVGKVILLYIF</sequence>
<reference evidence="3 4" key="1">
    <citation type="journal article" date="2023" name="Plants (Basel)">
        <title>Bridging the Gap: Combining Genomics and Transcriptomics Approaches to Understand Stylosanthes scabra, an Orphan Legume from the Brazilian Caatinga.</title>
        <authorList>
            <person name="Ferreira-Neto J.R.C."/>
            <person name="da Silva M.D."/>
            <person name="Binneck E."/>
            <person name="de Melo N.F."/>
            <person name="da Silva R.H."/>
            <person name="de Melo A.L.T.M."/>
            <person name="Pandolfi V."/>
            <person name="Bustamante F.O."/>
            <person name="Brasileiro-Vidal A.C."/>
            <person name="Benko-Iseppon A.M."/>
        </authorList>
    </citation>
    <scope>NUCLEOTIDE SEQUENCE [LARGE SCALE GENOMIC DNA]</scope>
    <source>
        <tissue evidence="3">Leaves</tissue>
    </source>
</reference>
<name>A0ABU6YHG5_9FABA</name>
<dbReference type="Proteomes" id="UP001341840">
    <property type="component" value="Unassembled WGS sequence"/>
</dbReference>
<evidence type="ECO:0000256" key="2">
    <source>
        <dbReference type="SAM" id="MobiDB-lite"/>
    </source>
</evidence>